<organism evidence="1 2">
    <name type="scientific">Methylomonas fluvii</name>
    <dbReference type="NCBI Taxonomy" id="1854564"/>
    <lineage>
        <taxon>Bacteria</taxon>
        <taxon>Pseudomonadati</taxon>
        <taxon>Pseudomonadota</taxon>
        <taxon>Gammaproteobacteria</taxon>
        <taxon>Methylococcales</taxon>
        <taxon>Methylococcaceae</taxon>
        <taxon>Methylomonas</taxon>
    </lineage>
</organism>
<name>A0ABR9DL54_9GAMM</name>
<dbReference type="EMBL" id="JACXST010000004">
    <property type="protein sequence ID" value="MBD9363825.1"/>
    <property type="molecule type" value="Genomic_DNA"/>
</dbReference>
<proteinExistence type="predicted"/>
<reference evidence="1 2" key="1">
    <citation type="submission" date="2020-09" db="EMBL/GenBank/DDBJ databases">
        <title>Methylomonas albis sp. nov. and Methylomonas fluvii sp. nov.: Two cold-adapted methanotrophs from the River Elbe and an amended description of Methylovulum psychrotolerans strain Eb1.</title>
        <authorList>
            <person name="Bussmann I.K."/>
            <person name="Klings K.-W."/>
            <person name="Warnstedt J."/>
            <person name="Hoppert M."/>
            <person name="Saborowski A."/>
            <person name="Horn F."/>
            <person name="Liebner S."/>
        </authorList>
    </citation>
    <scope>NUCLEOTIDE SEQUENCE [LARGE SCALE GENOMIC DNA]</scope>
    <source>
        <strain evidence="1 2">EbB</strain>
    </source>
</reference>
<gene>
    <name evidence="1" type="ORF">EBB_25690</name>
</gene>
<dbReference type="RefSeq" id="WP_192396520.1">
    <property type="nucleotide sequence ID" value="NZ_CAJHIU010000004.1"/>
</dbReference>
<dbReference type="Gene3D" id="1.10.287.130">
    <property type="match status" value="1"/>
</dbReference>
<sequence>MRITLNDMLANIETTETELEKSVEERTSALKIALESSETANVYKAQIMSMVSHEMKTPLHAIGDICNYWLSVYRMILFSLKIEHYMQRH</sequence>
<evidence type="ECO:0000313" key="1">
    <source>
        <dbReference type="EMBL" id="MBD9363825.1"/>
    </source>
</evidence>
<dbReference type="SUPFAM" id="SSF47384">
    <property type="entry name" value="Homodimeric domain of signal transducing histidine kinase"/>
    <property type="match status" value="1"/>
</dbReference>
<comment type="caution">
    <text evidence="1">The sequence shown here is derived from an EMBL/GenBank/DDBJ whole genome shotgun (WGS) entry which is preliminary data.</text>
</comment>
<keyword evidence="2" id="KW-1185">Reference proteome</keyword>
<accession>A0ABR9DL54</accession>
<evidence type="ECO:0008006" key="3">
    <source>
        <dbReference type="Google" id="ProtNLM"/>
    </source>
</evidence>
<dbReference type="InterPro" id="IPR036097">
    <property type="entry name" value="HisK_dim/P_sf"/>
</dbReference>
<dbReference type="Proteomes" id="UP000641152">
    <property type="component" value="Unassembled WGS sequence"/>
</dbReference>
<protein>
    <recommendedName>
        <fullName evidence="3">Signal transduction histidine kinase dimerisation/phosphoacceptor domain-containing protein</fullName>
    </recommendedName>
</protein>
<evidence type="ECO:0000313" key="2">
    <source>
        <dbReference type="Proteomes" id="UP000641152"/>
    </source>
</evidence>